<evidence type="ECO:0000256" key="4">
    <source>
        <dbReference type="ARBA" id="ARBA00022741"/>
    </source>
</evidence>
<feature type="binding site" evidence="9">
    <location>
        <position position="286"/>
    </location>
    <ligand>
        <name>substrate</name>
    </ligand>
</feature>
<keyword evidence="4 10" id="KW-0547">Nucleotide-binding</keyword>
<dbReference type="InterPro" id="IPR002872">
    <property type="entry name" value="Proline_DH_dom"/>
</dbReference>
<evidence type="ECO:0000256" key="3">
    <source>
        <dbReference type="ARBA" id="ARBA00022630"/>
    </source>
</evidence>
<evidence type="ECO:0000256" key="11">
    <source>
        <dbReference type="SAM" id="Phobius"/>
    </source>
</evidence>
<feature type="binding site" evidence="10">
    <location>
        <begin position="223"/>
        <end position="224"/>
    </location>
    <ligand>
        <name>FAD</name>
        <dbReference type="ChEBI" id="CHEBI:57692"/>
    </ligand>
</feature>
<dbReference type="GO" id="GO:0000166">
    <property type="term" value="F:nucleotide binding"/>
    <property type="evidence" value="ECO:0007669"/>
    <property type="project" value="UniProtKB-KW"/>
</dbReference>
<dbReference type="Gene3D" id="3.20.20.220">
    <property type="match status" value="1"/>
</dbReference>
<dbReference type="EC" id="1.5.5.2" evidence="2"/>
<evidence type="ECO:0000313" key="14">
    <source>
        <dbReference type="Proteomes" id="UP000001411"/>
    </source>
</evidence>
<dbReference type="GO" id="GO:0010133">
    <property type="term" value="P:L-proline catabolic process to L-glutamate"/>
    <property type="evidence" value="ECO:0007669"/>
    <property type="project" value="UniProtKB-UniPathway"/>
</dbReference>
<dbReference type="HOGENOM" id="CLU_061158_0_0_9"/>
<feature type="binding site" evidence="10">
    <location>
        <position position="161"/>
    </location>
    <ligand>
        <name>FAD</name>
        <dbReference type="ChEBI" id="CHEBI:57692"/>
    </ligand>
</feature>
<dbReference type="eggNOG" id="COG0506">
    <property type="taxonomic scope" value="Bacteria"/>
</dbReference>
<feature type="domain" description="Proline dehydrogenase" evidence="12">
    <location>
        <begin position="43"/>
        <end position="293"/>
    </location>
</feature>
<evidence type="ECO:0000256" key="10">
    <source>
        <dbReference type="PIRSR" id="PIRSR000196-2"/>
    </source>
</evidence>
<reference evidence="13 14" key="1">
    <citation type="journal article" date="2003" name="Mol. Microbiol.">
        <title>Genome-based analysis of virulence genes in a non-biofilm-forming Staphylococcus epidermidis strain (ATCC 12228).</title>
        <authorList>
            <person name="Zhang Y.Q."/>
            <person name="Ren S.X."/>
            <person name="Li H.L."/>
            <person name="Wang Y.X."/>
            <person name="Fu G."/>
            <person name="Yang J."/>
            <person name="Qin Z.Q."/>
            <person name="Miao Y.G."/>
            <person name="Wang W.Y."/>
            <person name="Chen R.S."/>
            <person name="Shen Y."/>
            <person name="Chen Z."/>
            <person name="Yuan Z.H."/>
            <person name="Zhao G.P."/>
            <person name="Qu D."/>
            <person name="Danchin A."/>
            <person name="Wen Y.M."/>
        </authorList>
    </citation>
    <scope>NUCLEOTIDE SEQUENCE [LARGE SCALE GENOMIC DNA]</scope>
    <source>
        <strain evidence="14">ATCC 12228 / FDA PCI 1200</strain>
    </source>
</reference>
<evidence type="ECO:0000256" key="7">
    <source>
        <dbReference type="ARBA" id="ARBA00023062"/>
    </source>
</evidence>
<evidence type="ECO:0000256" key="8">
    <source>
        <dbReference type="ARBA" id="ARBA00048779"/>
    </source>
</evidence>
<evidence type="ECO:0000256" key="2">
    <source>
        <dbReference type="ARBA" id="ARBA00012695"/>
    </source>
</evidence>
<organism evidence="13 14">
    <name type="scientific">Staphylococcus epidermidis (strain ATCC 12228 / FDA PCI 1200)</name>
    <dbReference type="NCBI Taxonomy" id="176280"/>
    <lineage>
        <taxon>Bacteria</taxon>
        <taxon>Bacillati</taxon>
        <taxon>Bacillota</taxon>
        <taxon>Bacilli</taxon>
        <taxon>Bacillales</taxon>
        <taxon>Staphylococcaceae</taxon>
        <taxon>Staphylococcus</taxon>
    </lineage>
</organism>
<keyword evidence="11" id="KW-0812">Transmembrane</keyword>
<dbReference type="GO" id="GO:0004657">
    <property type="term" value="F:proline dehydrogenase activity"/>
    <property type="evidence" value="ECO:0007669"/>
    <property type="project" value="UniProtKB-EC"/>
</dbReference>
<keyword evidence="7" id="KW-0642">Proline metabolism</keyword>
<comment type="catalytic activity">
    <reaction evidence="8">
        <text>L-proline + a quinone = (S)-1-pyrroline-5-carboxylate + a quinol + H(+)</text>
        <dbReference type="Rhea" id="RHEA:23784"/>
        <dbReference type="ChEBI" id="CHEBI:15378"/>
        <dbReference type="ChEBI" id="CHEBI:17388"/>
        <dbReference type="ChEBI" id="CHEBI:24646"/>
        <dbReference type="ChEBI" id="CHEBI:60039"/>
        <dbReference type="ChEBI" id="CHEBI:132124"/>
        <dbReference type="EC" id="1.5.5.2"/>
    </reaction>
</comment>
<dbReference type="Proteomes" id="UP000001411">
    <property type="component" value="Chromosome"/>
</dbReference>
<name>A0A0H2VIC1_STAES</name>
<comment type="cofactor">
    <cofactor evidence="10">
        <name>FAD</name>
        <dbReference type="ChEBI" id="CHEBI:57692"/>
    </cofactor>
    <text evidence="10">Binds 1 FAD per subunit.</text>
</comment>
<evidence type="ECO:0000313" key="13">
    <source>
        <dbReference type="EMBL" id="AAO05036.1"/>
    </source>
</evidence>
<dbReference type="InterPro" id="IPR008219">
    <property type="entry name" value="PRODH_bac_arc"/>
</dbReference>
<dbReference type="InterPro" id="IPR015659">
    <property type="entry name" value="Proline_oxidase"/>
</dbReference>
<feature type="binding site" evidence="9">
    <location>
        <position position="285"/>
    </location>
    <ligand>
        <name>substrate</name>
    </ligand>
</feature>
<dbReference type="UniPathway" id="UPA00261">
    <property type="reaction ID" value="UER00373"/>
</dbReference>
<dbReference type="PANTHER" id="PTHR13914">
    <property type="entry name" value="PROLINE OXIDASE"/>
    <property type="match status" value="1"/>
</dbReference>
<evidence type="ECO:0000256" key="9">
    <source>
        <dbReference type="PIRSR" id="PIRSR000196-1"/>
    </source>
</evidence>
<dbReference type="OrthoDB" id="9773461at2"/>
<accession>A0A0H2VIC1</accession>
<evidence type="ECO:0000256" key="5">
    <source>
        <dbReference type="ARBA" id="ARBA00022827"/>
    </source>
</evidence>
<feature type="binding site" evidence="9">
    <location>
        <position position="97"/>
    </location>
    <ligand>
        <name>substrate</name>
    </ligand>
</feature>
<comment type="pathway">
    <text evidence="1">Amino-acid degradation; L-proline degradation into L-glutamate; L-glutamate from L-proline: step 1/2.</text>
</comment>
<dbReference type="GeneID" id="50018453"/>
<dbReference type="PANTHER" id="PTHR13914:SF0">
    <property type="entry name" value="PROLINE DEHYDROGENASE 1, MITOCHONDRIAL"/>
    <property type="match status" value="1"/>
</dbReference>
<dbReference type="KEGG" id="sep:SE_1437"/>
<dbReference type="EMBL" id="AE015929">
    <property type="protein sequence ID" value="AAO05036.1"/>
    <property type="molecule type" value="Genomic_DNA"/>
</dbReference>
<feature type="transmembrane region" description="Helical" evidence="11">
    <location>
        <begin position="310"/>
        <end position="328"/>
    </location>
</feature>
<gene>
    <name evidence="13" type="ordered locus">SE_1437</name>
</gene>
<dbReference type="SUPFAM" id="SSF51730">
    <property type="entry name" value="FAD-linked oxidoreductase"/>
    <property type="match status" value="1"/>
</dbReference>
<sequence>MSLFKDFFIALSNHTYLNKIAKKMGPQMGANRVVAGNTIHQLIETIQYLNDYNISVTVDSLGEFVNTREESIKAKEEILEIIDAIYNNNVKAHMSVKISQLGSEFDLNLAYENMREILLKADKNGKMHINIDTEKYDSLSKIQHIIERLKGEFKNVGTVVQAYLYEADDIIDKYPELRLRLVKGAYKEDASIAFQSKEEIDANYIRIIKKRLLNSKNFTSVATHDNEIINQVKQFMKENHISKDKMEFQMLYGFRTELSQKIANEGYFFTVYVPYGNDWFAYFMRRLAERPQNLSLAIKEFTKPKILKKATLGIGIFATLLTSLILGIKRHKK</sequence>
<dbReference type="RefSeq" id="WP_001832688.1">
    <property type="nucleotide sequence ID" value="NC_004461.1"/>
</dbReference>
<feature type="binding site" evidence="10">
    <location>
        <position position="197"/>
    </location>
    <ligand>
        <name>FAD</name>
        <dbReference type="ChEBI" id="CHEBI:57692"/>
    </ligand>
</feature>
<evidence type="ECO:0000256" key="6">
    <source>
        <dbReference type="ARBA" id="ARBA00023002"/>
    </source>
</evidence>
<protein>
    <recommendedName>
        <fullName evidence="2">proline dehydrogenase</fullName>
        <ecNumber evidence="2">1.5.5.2</ecNumber>
    </recommendedName>
</protein>
<dbReference type="InterPro" id="IPR029041">
    <property type="entry name" value="FAD-linked_oxidoreductase-like"/>
</dbReference>
<keyword evidence="6" id="KW-0560">Oxidoreductase</keyword>
<keyword evidence="11" id="KW-1133">Transmembrane helix</keyword>
<keyword evidence="3" id="KW-0285">Flavoprotein</keyword>
<keyword evidence="5 10" id="KW-0274">FAD</keyword>
<dbReference type="PIRSF" id="PIRSF000196">
    <property type="entry name" value="Pro_dehydrog"/>
    <property type="match status" value="1"/>
</dbReference>
<evidence type="ECO:0000259" key="12">
    <source>
        <dbReference type="Pfam" id="PF01619"/>
    </source>
</evidence>
<keyword evidence="11" id="KW-0472">Membrane</keyword>
<dbReference type="Pfam" id="PF01619">
    <property type="entry name" value="Pro_dh"/>
    <property type="match status" value="1"/>
</dbReference>
<dbReference type="PATRIC" id="fig|176280.10.peg.1403"/>
<feature type="binding site" evidence="10">
    <location>
        <begin position="183"/>
        <end position="185"/>
    </location>
    <ligand>
        <name>FAD</name>
        <dbReference type="ChEBI" id="CHEBI:57692"/>
    </ligand>
</feature>
<proteinExistence type="predicted"/>
<dbReference type="AlphaFoldDB" id="A0A0H2VIC1"/>
<evidence type="ECO:0000256" key="1">
    <source>
        <dbReference type="ARBA" id="ARBA00004739"/>
    </source>
</evidence>